<evidence type="ECO:0000313" key="1">
    <source>
        <dbReference type="EMBL" id="NKZ38765.1"/>
    </source>
</evidence>
<dbReference type="InterPro" id="IPR047677">
    <property type="entry name" value="GDCCVxC"/>
</dbReference>
<gene>
    <name evidence="1" type="ORF">HF690_07300</name>
</gene>
<organism evidence="1 2">
    <name type="scientific">Oleiagrimonas citrea</name>
    <dbReference type="NCBI Taxonomy" id="1665687"/>
    <lineage>
        <taxon>Bacteria</taxon>
        <taxon>Pseudomonadati</taxon>
        <taxon>Pseudomonadota</taxon>
        <taxon>Gammaproteobacteria</taxon>
        <taxon>Lysobacterales</taxon>
        <taxon>Rhodanobacteraceae</taxon>
        <taxon>Oleiagrimonas</taxon>
    </lineage>
</organism>
<comment type="caution">
    <text evidence="1">The sequence shown here is derived from an EMBL/GenBank/DDBJ whole genome shotgun (WGS) entry which is preliminary data.</text>
</comment>
<name>A0A846ZKD8_9GAMM</name>
<proteinExistence type="predicted"/>
<dbReference type="NCBIfam" id="NF041374">
    <property type="entry name" value="GDCCVxC"/>
    <property type="match status" value="1"/>
</dbReference>
<evidence type="ECO:0000313" key="2">
    <source>
        <dbReference type="Proteomes" id="UP000541636"/>
    </source>
</evidence>
<protein>
    <submittedName>
        <fullName evidence="1">Uncharacterized protein</fullName>
    </submittedName>
</protein>
<sequence length="70" mass="7332">MKHRVIATSTLTCPACGHAETEPMPANACVYFYACRGCGTLLKPRPGDCCVFCSFGDTPCPPVQVGSGCC</sequence>
<dbReference type="AlphaFoldDB" id="A0A846ZKD8"/>
<accession>A0A846ZKD8</accession>
<dbReference type="Proteomes" id="UP000541636">
    <property type="component" value="Unassembled WGS sequence"/>
</dbReference>
<reference evidence="1 2" key="1">
    <citation type="journal article" date="2017" name="Int. J. Syst. Evol. Microbiol.">
        <title>Oleiagrimonas citrea sp. nov., a marine bacterium isolated from tidal flat sediment and emended description of the genus Oleiagrimonas Fang et al. 2015 and Oleiagrimonas soli.</title>
        <authorList>
            <person name="Yang S.H."/>
            <person name="Seo H.S."/>
            <person name="Seong C.N."/>
            <person name="Kwon K.K."/>
        </authorList>
    </citation>
    <scope>NUCLEOTIDE SEQUENCE [LARGE SCALE GENOMIC DNA]</scope>
    <source>
        <strain evidence="1 2">MEBiC09124</strain>
    </source>
</reference>
<dbReference type="EMBL" id="JAAZQD010000003">
    <property type="protein sequence ID" value="NKZ38765.1"/>
    <property type="molecule type" value="Genomic_DNA"/>
</dbReference>
<keyword evidence="2" id="KW-1185">Reference proteome</keyword>
<dbReference type="RefSeq" id="WP_113063466.1">
    <property type="nucleotide sequence ID" value="NZ_JAAZQD010000003.1"/>
</dbReference>